<dbReference type="PRINTS" id="PR00679">
    <property type="entry name" value="PROHIBITIN"/>
</dbReference>
<keyword evidence="2" id="KW-0496">Mitochondrion</keyword>
<evidence type="ECO:0000259" key="3">
    <source>
        <dbReference type="SMART" id="SM00244"/>
    </source>
</evidence>
<keyword evidence="2" id="KW-0999">Mitochondrion inner membrane</keyword>
<keyword evidence="5" id="KW-1185">Reference proteome</keyword>
<evidence type="ECO:0000313" key="4">
    <source>
        <dbReference type="EMBL" id="KAL0479518.1"/>
    </source>
</evidence>
<dbReference type="GO" id="GO:0005743">
    <property type="term" value="C:mitochondrial inner membrane"/>
    <property type="evidence" value="ECO:0007669"/>
    <property type="project" value="UniProtKB-SubCell"/>
</dbReference>
<dbReference type="PANTHER" id="PTHR23222">
    <property type="entry name" value="PROHIBITIN"/>
    <property type="match status" value="1"/>
</dbReference>
<name>A0AAW2YRE3_9EUKA</name>
<dbReference type="AlphaFoldDB" id="A0AAW2YRE3"/>
<evidence type="ECO:0000313" key="5">
    <source>
        <dbReference type="Proteomes" id="UP001431209"/>
    </source>
</evidence>
<evidence type="ECO:0000256" key="1">
    <source>
        <dbReference type="ARBA" id="ARBA00009658"/>
    </source>
</evidence>
<keyword evidence="2" id="KW-0472">Membrane</keyword>
<comment type="subcellular location">
    <subcellularLocation>
        <location evidence="2">Mitochondrion inner membrane</location>
    </subcellularLocation>
</comment>
<dbReference type="Pfam" id="PF01145">
    <property type="entry name" value="Band_7"/>
    <property type="match status" value="1"/>
</dbReference>
<dbReference type="InterPro" id="IPR000163">
    <property type="entry name" value="Prohibitin"/>
</dbReference>
<comment type="caution">
    <text evidence="4">The sequence shown here is derived from an EMBL/GenBank/DDBJ whole genome shotgun (WGS) entry which is preliminary data.</text>
</comment>
<dbReference type="Gene3D" id="3.30.479.30">
    <property type="entry name" value="Band 7 domain"/>
    <property type="match status" value="1"/>
</dbReference>
<protein>
    <recommendedName>
        <fullName evidence="2">Prohibitin</fullName>
    </recommendedName>
</protein>
<sequence>MNQQKIKEQFDLILKSINKNSGGGSGGNNFKYRAPVGVAIALGLGAYALTQSIYHVQGGERAIKFNRFTGVGDRYYEEGVHVLIPLIERPIIYDIKTRPTTITTPTGSRDLQTVNVNVRILHKPDERDLPTMYRRLGLDYAEKVLPSIANEVLKSVVAQYTAAELMSTKRTEVSETIAERLTTRGKQFGIIIENVAVINLVFGAEYSQAVESKQVAAQEAERAKFLVDRAFQDKKSAVLRAEGEAAAVRMLGDALKGKSGFLELRRIEASKEISEVVAKSGNKVYLNSDSLLLNLTEPLKKE</sequence>
<evidence type="ECO:0000256" key="2">
    <source>
        <dbReference type="RuleBase" id="RU366048"/>
    </source>
</evidence>
<feature type="domain" description="Band 7" evidence="3">
    <location>
        <begin position="51"/>
        <end position="214"/>
    </location>
</feature>
<dbReference type="EMBL" id="JAOPGA020000576">
    <property type="protein sequence ID" value="KAL0479518.1"/>
    <property type="molecule type" value="Genomic_DNA"/>
</dbReference>
<reference evidence="4 5" key="1">
    <citation type="submission" date="2024-03" db="EMBL/GenBank/DDBJ databases">
        <title>The Acrasis kona genome and developmental transcriptomes reveal deep origins of eukaryotic multicellular pathways.</title>
        <authorList>
            <person name="Sheikh S."/>
            <person name="Fu C.-J."/>
            <person name="Brown M.W."/>
            <person name="Baldauf S.L."/>
        </authorList>
    </citation>
    <scope>NUCLEOTIDE SEQUENCE [LARGE SCALE GENOMIC DNA]</scope>
    <source>
        <strain evidence="4 5">ATCC MYA-3509</strain>
    </source>
</reference>
<dbReference type="SMART" id="SM00244">
    <property type="entry name" value="PHB"/>
    <property type="match status" value="1"/>
</dbReference>
<dbReference type="InterPro" id="IPR001107">
    <property type="entry name" value="Band_7"/>
</dbReference>
<organism evidence="4 5">
    <name type="scientific">Acrasis kona</name>
    <dbReference type="NCBI Taxonomy" id="1008807"/>
    <lineage>
        <taxon>Eukaryota</taxon>
        <taxon>Discoba</taxon>
        <taxon>Heterolobosea</taxon>
        <taxon>Tetramitia</taxon>
        <taxon>Eutetramitia</taxon>
        <taxon>Acrasidae</taxon>
        <taxon>Acrasis</taxon>
    </lineage>
</organism>
<dbReference type="Proteomes" id="UP001431209">
    <property type="component" value="Unassembled WGS sequence"/>
</dbReference>
<dbReference type="GO" id="GO:0007005">
    <property type="term" value="P:mitochondrion organization"/>
    <property type="evidence" value="ECO:0007669"/>
    <property type="project" value="TreeGrafter"/>
</dbReference>
<comment type="similarity">
    <text evidence="1 2">Belongs to the prohibitin family.</text>
</comment>
<dbReference type="PANTHER" id="PTHR23222:SF0">
    <property type="entry name" value="PROHIBITIN 1"/>
    <property type="match status" value="1"/>
</dbReference>
<dbReference type="SUPFAM" id="SSF117892">
    <property type="entry name" value="Band 7/SPFH domain"/>
    <property type="match status" value="1"/>
</dbReference>
<gene>
    <name evidence="4" type="ORF">AKO1_007737</name>
</gene>
<proteinExistence type="inferred from homology"/>
<dbReference type="CDD" id="cd03401">
    <property type="entry name" value="SPFH_prohibitin"/>
    <property type="match status" value="1"/>
</dbReference>
<dbReference type="InterPro" id="IPR036013">
    <property type="entry name" value="Band_7/SPFH_dom_sf"/>
</dbReference>
<accession>A0AAW2YRE3</accession>